<feature type="transmembrane region" description="Helical" evidence="6">
    <location>
        <begin position="286"/>
        <end position="304"/>
    </location>
</feature>
<evidence type="ECO:0000256" key="5">
    <source>
        <dbReference type="ARBA" id="ARBA00023136"/>
    </source>
</evidence>
<feature type="transmembrane region" description="Helical" evidence="6">
    <location>
        <begin position="119"/>
        <end position="136"/>
    </location>
</feature>
<dbReference type="AlphaFoldDB" id="A0A5D8Q9F1"/>
<feature type="transmembrane region" description="Helical" evidence="6">
    <location>
        <begin position="143"/>
        <end position="164"/>
    </location>
</feature>
<name>A0A5D8Q9F1_9THEO</name>
<dbReference type="NCBIfam" id="TIGR02358">
    <property type="entry name" value="thia_cytX"/>
    <property type="match status" value="1"/>
</dbReference>
<evidence type="ECO:0000256" key="4">
    <source>
        <dbReference type="ARBA" id="ARBA00022989"/>
    </source>
</evidence>
<evidence type="ECO:0000256" key="6">
    <source>
        <dbReference type="SAM" id="Phobius"/>
    </source>
</evidence>
<comment type="subcellular location">
    <subcellularLocation>
        <location evidence="1">Membrane</location>
        <topology evidence="1">Multi-pass membrane protein</topology>
    </subcellularLocation>
</comment>
<keyword evidence="8" id="KW-1185">Reference proteome</keyword>
<feature type="transmembrane region" description="Helical" evidence="6">
    <location>
        <begin position="249"/>
        <end position="274"/>
    </location>
</feature>
<feature type="transmembrane region" description="Helical" evidence="6">
    <location>
        <begin position="341"/>
        <end position="359"/>
    </location>
</feature>
<evidence type="ECO:0000256" key="3">
    <source>
        <dbReference type="ARBA" id="ARBA00022692"/>
    </source>
</evidence>
<sequence>MKTKLSSFSMFLLWFGAAISMAEIMTGALYTPLGFKNGVAAIVLGHILGNTFLVLAGIIGFREKAGSMESTRYAFGVCGSYLFSALNVLQLIGWTAIMIIVAGRSLNSISISLWGFDNFHLWALMVGLLVILWLYSGSYGFNVINGIAVSMLLVLTIVMSYTVFKGGMPAVASGGMSFGHGVELAVVMPLSWLPLVSDYTRMAESERGSSIAIWTGYFLGSTWMYVIGLATGLAFGTDDPTGIMLKANLGVFAMIIVIMSTVTTTFLDVYSSAVSLLNIRKGDERLVSVVMGVIGMMVALFFPMEQYENFLYAIGSVFAPLFAVLLVDYFVFKTDMRNSKFSIEALISWVIGSVLYYIIMGLDIPIGVTLPDAILTGIIYAGIREAEMAAKPKAL</sequence>
<evidence type="ECO:0000313" key="7">
    <source>
        <dbReference type="EMBL" id="TZE81132.1"/>
    </source>
</evidence>
<feature type="transmembrane region" description="Helical" evidence="6">
    <location>
        <begin position="73"/>
        <end position="99"/>
    </location>
</feature>
<comment type="caution">
    <text evidence="7">The sequence shown here is derived from an EMBL/GenBank/DDBJ whole genome shotgun (WGS) entry which is preliminary data.</text>
</comment>
<dbReference type="GO" id="GO:0005886">
    <property type="term" value="C:plasma membrane"/>
    <property type="evidence" value="ECO:0007669"/>
    <property type="project" value="TreeGrafter"/>
</dbReference>
<dbReference type="InterPro" id="IPR012732">
    <property type="entry name" value="Thia_CytX"/>
</dbReference>
<organism evidence="7 8">
    <name type="scientific">Calorimonas adulescens</name>
    <dbReference type="NCBI Taxonomy" id="2606906"/>
    <lineage>
        <taxon>Bacteria</taxon>
        <taxon>Bacillati</taxon>
        <taxon>Bacillota</taxon>
        <taxon>Clostridia</taxon>
        <taxon>Thermoanaerobacterales</taxon>
        <taxon>Thermoanaerobacteraceae</taxon>
        <taxon>Calorimonas</taxon>
    </lineage>
</organism>
<dbReference type="InterPro" id="IPR001248">
    <property type="entry name" value="Pur-cyt_permease"/>
</dbReference>
<dbReference type="EMBL" id="VTPS01000017">
    <property type="protein sequence ID" value="TZE81132.1"/>
    <property type="molecule type" value="Genomic_DNA"/>
</dbReference>
<dbReference type="PANTHER" id="PTHR30569">
    <property type="entry name" value="CYTOSINE TRANSPORTER CODB"/>
    <property type="match status" value="1"/>
</dbReference>
<keyword evidence="4 6" id="KW-1133">Transmembrane helix</keyword>
<evidence type="ECO:0000256" key="2">
    <source>
        <dbReference type="ARBA" id="ARBA00008974"/>
    </source>
</evidence>
<evidence type="ECO:0000313" key="8">
    <source>
        <dbReference type="Proteomes" id="UP000322976"/>
    </source>
</evidence>
<evidence type="ECO:0000256" key="1">
    <source>
        <dbReference type="ARBA" id="ARBA00004141"/>
    </source>
</evidence>
<protein>
    <submittedName>
        <fullName evidence="7">Putative hydroxymethylpyrimidine transporter CytX</fullName>
    </submittedName>
</protein>
<feature type="transmembrane region" description="Helical" evidence="6">
    <location>
        <begin position="176"/>
        <end position="196"/>
    </location>
</feature>
<dbReference type="RefSeq" id="WP_149545880.1">
    <property type="nucleotide sequence ID" value="NZ_VTPS01000017.1"/>
</dbReference>
<comment type="similarity">
    <text evidence="2">Belongs to the purine-cytosine permease (2.A.39) family.</text>
</comment>
<accession>A0A5D8Q9F1</accession>
<gene>
    <name evidence="7" type="primary">cytX</name>
    <name evidence="7" type="ORF">FWJ32_10335</name>
</gene>
<dbReference type="InterPro" id="IPR030191">
    <property type="entry name" value="CodB"/>
</dbReference>
<keyword evidence="5 6" id="KW-0472">Membrane</keyword>
<proteinExistence type="inferred from homology"/>
<keyword evidence="3 6" id="KW-0812">Transmembrane</keyword>
<dbReference type="Pfam" id="PF02133">
    <property type="entry name" value="Transp_cyt_pur"/>
    <property type="match status" value="1"/>
</dbReference>
<dbReference type="Proteomes" id="UP000322976">
    <property type="component" value="Unassembled WGS sequence"/>
</dbReference>
<feature type="transmembrane region" description="Helical" evidence="6">
    <location>
        <begin position="310"/>
        <end position="332"/>
    </location>
</feature>
<feature type="transmembrane region" description="Helical" evidence="6">
    <location>
        <begin position="38"/>
        <end position="61"/>
    </location>
</feature>
<dbReference type="Gene3D" id="1.10.4160.10">
    <property type="entry name" value="Hydantoin permease"/>
    <property type="match status" value="1"/>
</dbReference>
<dbReference type="GO" id="GO:0015209">
    <property type="term" value="F:cytosine transmembrane transporter activity"/>
    <property type="evidence" value="ECO:0007669"/>
    <property type="project" value="InterPro"/>
</dbReference>
<feature type="transmembrane region" description="Helical" evidence="6">
    <location>
        <begin position="217"/>
        <end position="237"/>
    </location>
</feature>
<reference evidence="7 8" key="1">
    <citation type="submission" date="2019-08" db="EMBL/GenBank/DDBJ databases">
        <title>Calorimonas adulescens gen. nov., sp. nov., an anaerobic thermophilic bacterium from Sakhalin hot spring.</title>
        <authorList>
            <person name="Khomyakova M.A."/>
            <person name="Merkel A.Y."/>
            <person name="Novikov A."/>
            <person name="Bonch-Osmolovskaya E.A."/>
            <person name="Slobodkin A.I."/>
        </authorList>
    </citation>
    <scope>NUCLEOTIDE SEQUENCE [LARGE SCALE GENOMIC DNA]</scope>
    <source>
        <strain evidence="7 8">A05MB</strain>
    </source>
</reference>
<dbReference type="PANTHER" id="PTHR30569:SF0">
    <property type="entry name" value="CYTOSINE PERMEASE"/>
    <property type="match status" value="1"/>
</dbReference>